<accession>A0A0W0SA05</accession>
<evidence type="ECO:0008006" key="4">
    <source>
        <dbReference type="Google" id="ProtNLM"/>
    </source>
</evidence>
<keyword evidence="1" id="KW-0812">Transmembrane</keyword>
<dbReference type="EMBL" id="LNXW01000013">
    <property type="protein sequence ID" value="KTC80202.1"/>
    <property type="molecule type" value="Genomic_DNA"/>
</dbReference>
<keyword evidence="1" id="KW-0472">Membrane</keyword>
<dbReference type="Proteomes" id="UP000054921">
    <property type="component" value="Unassembled WGS sequence"/>
</dbReference>
<feature type="transmembrane region" description="Helical" evidence="1">
    <location>
        <begin position="12"/>
        <end position="45"/>
    </location>
</feature>
<gene>
    <name evidence="2" type="ORF">Lche_2222</name>
</gene>
<feature type="transmembrane region" description="Helical" evidence="1">
    <location>
        <begin position="119"/>
        <end position="148"/>
    </location>
</feature>
<feature type="transmembrane region" description="Helical" evidence="1">
    <location>
        <begin position="57"/>
        <end position="80"/>
    </location>
</feature>
<reference evidence="2 3" key="1">
    <citation type="submission" date="2015-11" db="EMBL/GenBank/DDBJ databases">
        <title>Genomic analysis of 38 Legionella species identifies large and diverse effector repertoires.</title>
        <authorList>
            <person name="Burstein D."/>
            <person name="Amaro F."/>
            <person name="Zusman T."/>
            <person name="Lifshitz Z."/>
            <person name="Cohen O."/>
            <person name="Gilbert J.A."/>
            <person name="Pupko T."/>
            <person name="Shuman H.A."/>
            <person name="Segal G."/>
        </authorList>
    </citation>
    <scope>NUCLEOTIDE SEQUENCE [LARGE SCALE GENOMIC DNA]</scope>
    <source>
        <strain evidence="2 3">ORW</strain>
    </source>
</reference>
<dbReference type="AlphaFoldDB" id="A0A0W0SA05"/>
<evidence type="ECO:0000313" key="3">
    <source>
        <dbReference type="Proteomes" id="UP000054921"/>
    </source>
</evidence>
<dbReference type="RefSeq" id="WP_058387939.1">
    <property type="nucleotide sequence ID" value="NZ_LNXW01000013.1"/>
</dbReference>
<dbReference type="PATRIC" id="fig|28084.5.peg.2409"/>
<dbReference type="OrthoDB" id="5653161at2"/>
<sequence length="178" mass="19996">MNTLHYFIHTTAYYVAWFTCITLAAQGYAWISALIVVACVMLQLYWQHQTGRTLEGLWLLLVIVISISTLIDSALVYKGIVIYSANPFSPYFTSPWMITIWISFTVVLYATLSNLFDHLFLLGFLSCVGFALAFRIGASLGAAFFPYGSNTTCLFIGAVWSIVLPFCVYCYQKIKGDN</sequence>
<proteinExistence type="predicted"/>
<protein>
    <recommendedName>
        <fullName evidence="4">DUF2878 domain-containing protein</fullName>
    </recommendedName>
</protein>
<feature type="transmembrane region" description="Helical" evidence="1">
    <location>
        <begin position="154"/>
        <end position="171"/>
    </location>
</feature>
<organism evidence="2 3">
    <name type="scientific">Legionella cherrii</name>
    <dbReference type="NCBI Taxonomy" id="28084"/>
    <lineage>
        <taxon>Bacteria</taxon>
        <taxon>Pseudomonadati</taxon>
        <taxon>Pseudomonadota</taxon>
        <taxon>Gammaproteobacteria</taxon>
        <taxon>Legionellales</taxon>
        <taxon>Legionellaceae</taxon>
        <taxon>Legionella</taxon>
    </lineage>
</organism>
<keyword evidence="1" id="KW-1133">Transmembrane helix</keyword>
<evidence type="ECO:0000313" key="2">
    <source>
        <dbReference type="EMBL" id="KTC80202.1"/>
    </source>
</evidence>
<evidence type="ECO:0000256" key="1">
    <source>
        <dbReference type="SAM" id="Phobius"/>
    </source>
</evidence>
<comment type="caution">
    <text evidence="2">The sequence shown here is derived from an EMBL/GenBank/DDBJ whole genome shotgun (WGS) entry which is preliminary data.</text>
</comment>
<dbReference type="InterPro" id="IPR021306">
    <property type="entry name" value="DUF2878"/>
</dbReference>
<dbReference type="STRING" id="28084.Lche_2222"/>
<feature type="transmembrane region" description="Helical" evidence="1">
    <location>
        <begin position="92"/>
        <end position="112"/>
    </location>
</feature>
<dbReference type="Pfam" id="PF11086">
    <property type="entry name" value="DUF2878"/>
    <property type="match status" value="1"/>
</dbReference>
<name>A0A0W0SA05_9GAMM</name>